<reference evidence="6" key="1">
    <citation type="submission" date="2021-01" db="EMBL/GenBank/DDBJ databases">
        <authorList>
            <person name="Eckstrom K.M.E."/>
        </authorList>
    </citation>
    <scope>NUCLEOTIDE SEQUENCE</scope>
    <source>
        <strain evidence="6">UVCC 0001</strain>
    </source>
</reference>
<evidence type="ECO:0000256" key="1">
    <source>
        <dbReference type="ARBA" id="ARBA00004123"/>
    </source>
</evidence>
<dbReference type="GO" id="GO:0008380">
    <property type="term" value="P:RNA splicing"/>
    <property type="evidence" value="ECO:0007669"/>
    <property type="project" value="InterPro"/>
</dbReference>
<dbReference type="Pfam" id="PF00789">
    <property type="entry name" value="UBX"/>
    <property type="match status" value="1"/>
</dbReference>
<comment type="subcellular location">
    <subcellularLocation>
        <location evidence="1">Nucleus</location>
    </subcellularLocation>
</comment>
<feature type="domain" description="UBX" evidence="5">
    <location>
        <begin position="281"/>
        <end position="363"/>
    </location>
</feature>
<dbReference type="SUPFAM" id="SSF89817">
    <property type="entry name" value="Mago nashi protein"/>
    <property type="match status" value="1"/>
</dbReference>
<dbReference type="FunFam" id="3.30.1560.10:FF:000001">
    <property type="entry name" value="Protein mago nashi homolog"/>
    <property type="match status" value="1"/>
</dbReference>
<dbReference type="Gene3D" id="3.10.20.90">
    <property type="entry name" value="Phosphatidylinositol 3-kinase Catalytic Subunit, Chain A, domain 1"/>
    <property type="match status" value="1"/>
</dbReference>
<dbReference type="Gene3D" id="3.30.1560.10">
    <property type="entry name" value="Mago nashi"/>
    <property type="match status" value="1"/>
</dbReference>
<dbReference type="Pfam" id="PF02792">
    <property type="entry name" value="Mago_nashi"/>
    <property type="match status" value="1"/>
</dbReference>
<dbReference type="SMART" id="SM00166">
    <property type="entry name" value="UBX"/>
    <property type="match status" value="1"/>
</dbReference>
<evidence type="ECO:0000256" key="4">
    <source>
        <dbReference type="SAM" id="MobiDB-lite"/>
    </source>
</evidence>
<evidence type="ECO:0000256" key="2">
    <source>
        <dbReference type="ARBA" id="ARBA00009270"/>
    </source>
</evidence>
<keyword evidence="3" id="KW-0539">Nucleus</keyword>
<keyword evidence="7" id="KW-1185">Reference proteome</keyword>
<comment type="similarity">
    <text evidence="2">Belongs to the mago nashi family.</text>
</comment>
<dbReference type="SUPFAM" id="SSF54236">
    <property type="entry name" value="Ubiquitin-like"/>
    <property type="match status" value="1"/>
</dbReference>
<dbReference type="InterPro" id="IPR001012">
    <property type="entry name" value="UBX_dom"/>
</dbReference>
<accession>A0AAD9IIN7</accession>
<dbReference type="InterPro" id="IPR029071">
    <property type="entry name" value="Ubiquitin-like_domsf"/>
</dbReference>
<evidence type="ECO:0000256" key="3">
    <source>
        <dbReference type="ARBA" id="ARBA00023242"/>
    </source>
</evidence>
<feature type="region of interest" description="Disordered" evidence="4">
    <location>
        <begin position="220"/>
        <end position="287"/>
    </location>
</feature>
<name>A0AAD9IIN7_PROWI</name>
<proteinExistence type="inferred from homology"/>
<protein>
    <recommendedName>
        <fullName evidence="5">UBX domain-containing protein</fullName>
    </recommendedName>
</protein>
<comment type="caution">
    <text evidence="6">The sequence shown here is derived from an EMBL/GenBank/DDBJ whole genome shotgun (WGS) entry which is preliminary data.</text>
</comment>
<dbReference type="InterPro" id="IPR004023">
    <property type="entry name" value="Mago_nashi"/>
</dbReference>
<dbReference type="GO" id="GO:0035145">
    <property type="term" value="C:exon-exon junction complex"/>
    <property type="evidence" value="ECO:0007669"/>
    <property type="project" value="InterPro"/>
</dbReference>
<dbReference type="PANTHER" id="PTHR12638">
    <property type="entry name" value="PROTEIN MAGO NASHI HOMOLOG"/>
    <property type="match status" value="1"/>
</dbReference>
<feature type="compositionally biased region" description="Basic and acidic residues" evidence="4">
    <location>
        <begin position="244"/>
        <end position="274"/>
    </location>
</feature>
<evidence type="ECO:0000259" key="5">
    <source>
        <dbReference type="PROSITE" id="PS50033"/>
    </source>
</evidence>
<dbReference type="InterPro" id="IPR036605">
    <property type="entry name" value="Mago_nashi_sf"/>
</dbReference>
<dbReference type="AlphaFoldDB" id="A0AAD9IIN7"/>
<dbReference type="PROSITE" id="PS50033">
    <property type="entry name" value="UBX"/>
    <property type="match status" value="1"/>
</dbReference>
<evidence type="ECO:0000313" key="7">
    <source>
        <dbReference type="Proteomes" id="UP001255856"/>
    </source>
</evidence>
<dbReference type="Proteomes" id="UP001255856">
    <property type="component" value="Unassembled WGS sequence"/>
</dbReference>
<dbReference type="CDD" id="cd01767">
    <property type="entry name" value="UBX"/>
    <property type="match status" value="1"/>
</dbReference>
<dbReference type="CDD" id="cd11295">
    <property type="entry name" value="Mago_nashi"/>
    <property type="match status" value="1"/>
</dbReference>
<feature type="region of interest" description="Disordered" evidence="4">
    <location>
        <begin position="143"/>
        <end position="162"/>
    </location>
</feature>
<evidence type="ECO:0000313" key="6">
    <source>
        <dbReference type="EMBL" id="KAK2079161.1"/>
    </source>
</evidence>
<sequence>MGDDFYLRYYVGHKGKFGHEFLEFEVQPDGKLRYANNSNYKNDTMIRKEVYVTQPVLDELKRIVQDSEILKEDDSNWPEPDRVGRQELEIVVGKEHISFATTKLGSLLQVQSSKDPEGLRVFYYLVQRRAARNARPIIDDDSEVDLATSSSEEEADDAGVRHGPYLPWTVPGAVTARPAPGADPTGFPTDIAAEAGLTGVDLEEQKMLLAAYTGEAYEGRRAAPPAELSPRAPRWRPTGPKADAAAREAAERDRAEAERERAARERERDLDGKAARLPPEPADGGVRLMVRLPDGARVGRRFDPADAASALLDFVDVACRDRPDAPAPGAYRLVAQFPRRVLEPGASGSLADAGFAAGQDVLLLETLT</sequence>
<dbReference type="EMBL" id="JASFZW010000003">
    <property type="protein sequence ID" value="KAK2079161.1"/>
    <property type="molecule type" value="Genomic_DNA"/>
</dbReference>
<organism evidence="6 7">
    <name type="scientific">Prototheca wickerhamii</name>
    <dbReference type="NCBI Taxonomy" id="3111"/>
    <lineage>
        <taxon>Eukaryota</taxon>
        <taxon>Viridiplantae</taxon>
        <taxon>Chlorophyta</taxon>
        <taxon>core chlorophytes</taxon>
        <taxon>Trebouxiophyceae</taxon>
        <taxon>Chlorellales</taxon>
        <taxon>Chlorellaceae</taxon>
        <taxon>Prototheca</taxon>
    </lineage>
</organism>
<gene>
    <name evidence="6" type="ORF">QBZ16_002852</name>
</gene>
<dbReference type="PANTHER" id="PTHR12638:SF0">
    <property type="entry name" value="MAGO HOMOLOG, EXON JUNCTION COMPLEX SUBUNIT-RELATED"/>
    <property type="match status" value="1"/>
</dbReference>